<protein>
    <submittedName>
        <fullName evidence="1">Cadherin repeat domain-containing protein</fullName>
    </submittedName>
</protein>
<sequence>MADSVLGTVSAKDADGEAVTYSIKSGNDNGWFAIDAKTGGSP</sequence>
<name>A0A926FHH3_AERHY</name>
<dbReference type="InterPro" id="IPR015919">
    <property type="entry name" value="Cadherin-like_sf"/>
</dbReference>
<dbReference type="GO" id="GO:0016020">
    <property type="term" value="C:membrane"/>
    <property type="evidence" value="ECO:0007669"/>
    <property type="project" value="InterPro"/>
</dbReference>
<proteinExistence type="predicted"/>
<dbReference type="SUPFAM" id="SSF49313">
    <property type="entry name" value="Cadherin-like"/>
    <property type="match status" value="1"/>
</dbReference>
<gene>
    <name evidence="1" type="ORF">H2136_08095</name>
</gene>
<evidence type="ECO:0000313" key="1">
    <source>
        <dbReference type="EMBL" id="MBC8673946.1"/>
    </source>
</evidence>
<dbReference type="CDD" id="cd11304">
    <property type="entry name" value="Cadherin_repeat"/>
    <property type="match status" value="1"/>
</dbReference>
<accession>A0A926FHH3</accession>
<comment type="caution">
    <text evidence="1">The sequence shown here is derived from an EMBL/GenBank/DDBJ whole genome shotgun (WGS) entry which is preliminary data.</text>
</comment>
<dbReference type="AlphaFoldDB" id="A0A926FHH3"/>
<dbReference type="Gene3D" id="2.60.40.60">
    <property type="entry name" value="Cadherins"/>
    <property type="match status" value="1"/>
</dbReference>
<dbReference type="GO" id="GO:0005509">
    <property type="term" value="F:calcium ion binding"/>
    <property type="evidence" value="ECO:0007669"/>
    <property type="project" value="InterPro"/>
</dbReference>
<organism evidence="1">
    <name type="scientific">Aeromonas hydrophila</name>
    <dbReference type="NCBI Taxonomy" id="644"/>
    <lineage>
        <taxon>Bacteria</taxon>
        <taxon>Pseudomonadati</taxon>
        <taxon>Pseudomonadota</taxon>
        <taxon>Gammaproteobacteria</taxon>
        <taxon>Aeromonadales</taxon>
        <taxon>Aeromonadaceae</taxon>
        <taxon>Aeromonas</taxon>
    </lineage>
</organism>
<dbReference type="EMBL" id="JACLAN010000003">
    <property type="protein sequence ID" value="MBC8673946.1"/>
    <property type="molecule type" value="Genomic_DNA"/>
</dbReference>
<reference evidence="1" key="1">
    <citation type="submission" date="2020-07" db="EMBL/GenBank/DDBJ databases">
        <title>Carbapenem Resistant Aeromonas hydrophila Carrying blacphA7 Isolated from Two Solid Organ Transplant Patients.</title>
        <authorList>
            <person name="Hilt E."/>
            <person name="Fitzwater S.P."/>
            <person name="Ward K."/>
            <person name="De St Maurice A."/>
            <person name="Chandrasekaran S."/>
            <person name="Garner O.B."/>
            <person name="Yang S."/>
        </authorList>
    </citation>
    <scope>NUCLEOTIDE SEQUENCE</scope>
    <source>
        <strain evidence="1">B-1</strain>
    </source>
</reference>